<comment type="caution">
    <text evidence="5">The sequence shown here is derived from an EMBL/GenBank/DDBJ whole genome shotgun (WGS) entry which is preliminary data.</text>
</comment>
<dbReference type="EMBL" id="JAEAOA010001175">
    <property type="protein sequence ID" value="KAK3588420.1"/>
    <property type="molecule type" value="Genomic_DNA"/>
</dbReference>
<dbReference type="InterPro" id="IPR025741">
    <property type="entry name" value="FAM110_C"/>
</dbReference>
<gene>
    <name evidence="5" type="ORF">CHS0354_019029</name>
</gene>
<evidence type="ECO:0008006" key="7">
    <source>
        <dbReference type="Google" id="ProtNLM"/>
    </source>
</evidence>
<feature type="region of interest" description="Disordered" evidence="2">
    <location>
        <begin position="284"/>
        <end position="304"/>
    </location>
</feature>
<dbReference type="Pfam" id="PF14160">
    <property type="entry name" value="FAM110_C"/>
    <property type="match status" value="1"/>
</dbReference>
<feature type="compositionally biased region" description="Low complexity" evidence="2">
    <location>
        <begin position="180"/>
        <end position="202"/>
    </location>
</feature>
<evidence type="ECO:0000313" key="5">
    <source>
        <dbReference type="EMBL" id="KAK3588420.1"/>
    </source>
</evidence>
<feature type="region of interest" description="Disordered" evidence="2">
    <location>
        <begin position="143"/>
        <end position="217"/>
    </location>
</feature>
<dbReference type="AlphaFoldDB" id="A0AAE0VTH1"/>
<dbReference type="PANTHER" id="PTHR14758:SF1">
    <property type="entry name" value="CENTROSOME-ASSOCIATED FAM110 C-TERMINAL DOMAIN-CONTAINING PROTEIN"/>
    <property type="match status" value="1"/>
</dbReference>
<feature type="domain" description="Centrosome-associated FAM110 N-terminal" evidence="4">
    <location>
        <begin position="22"/>
        <end position="84"/>
    </location>
</feature>
<evidence type="ECO:0000313" key="6">
    <source>
        <dbReference type="Proteomes" id="UP001195483"/>
    </source>
</evidence>
<comment type="similarity">
    <text evidence="1">Belongs to the FAM110 family.</text>
</comment>
<dbReference type="Proteomes" id="UP001195483">
    <property type="component" value="Unassembled WGS sequence"/>
</dbReference>
<name>A0AAE0VTH1_9BIVA</name>
<accession>A0AAE0VTH1</accession>
<evidence type="ECO:0000256" key="1">
    <source>
        <dbReference type="ARBA" id="ARBA00010576"/>
    </source>
</evidence>
<proteinExistence type="inferred from homology"/>
<feature type="compositionally biased region" description="Polar residues" evidence="2">
    <location>
        <begin position="143"/>
        <end position="174"/>
    </location>
</feature>
<organism evidence="5 6">
    <name type="scientific">Potamilus streckersoni</name>
    <dbReference type="NCBI Taxonomy" id="2493646"/>
    <lineage>
        <taxon>Eukaryota</taxon>
        <taxon>Metazoa</taxon>
        <taxon>Spiralia</taxon>
        <taxon>Lophotrochozoa</taxon>
        <taxon>Mollusca</taxon>
        <taxon>Bivalvia</taxon>
        <taxon>Autobranchia</taxon>
        <taxon>Heteroconchia</taxon>
        <taxon>Palaeoheterodonta</taxon>
        <taxon>Unionida</taxon>
        <taxon>Unionoidea</taxon>
        <taxon>Unionidae</taxon>
        <taxon>Ambleminae</taxon>
        <taxon>Lampsilini</taxon>
        <taxon>Potamilus</taxon>
    </lineage>
</organism>
<dbReference type="PANTHER" id="PTHR14758">
    <property type="entry name" value="AGAP005440-PA"/>
    <property type="match status" value="1"/>
</dbReference>
<dbReference type="Pfam" id="PF14161">
    <property type="entry name" value="FAM110_N"/>
    <property type="match status" value="1"/>
</dbReference>
<reference evidence="5" key="1">
    <citation type="journal article" date="2021" name="Genome Biol. Evol.">
        <title>A High-Quality Reference Genome for a Parasitic Bivalve with Doubly Uniparental Inheritance (Bivalvia: Unionida).</title>
        <authorList>
            <person name="Smith C.H."/>
        </authorList>
    </citation>
    <scope>NUCLEOTIDE SEQUENCE</scope>
    <source>
        <strain evidence="5">CHS0354</strain>
    </source>
</reference>
<sequence length="417" mass="45899">MGKERLLYLDVTMAIQVPLSAAKTPEKLLTKGSSYFRIRTTPLHTYAHHRKSAVELLEASKSEYVKSEKVLNHKQELKHPENLQVGVKEGSGRKSPGRPKSEYEVLRHHSNHGTECLGDLVLANPSHPNKCCQDIKKQSSIARRATYSSTDSPKINMSETADKAGSTSSANKTGALTHCSSSSNASRPHSATSAGASSGLAMSKDKSPPSSTGKGEKFLTVTSCADDKLDFKRLSASDVFLKPMNYSNLSTSVGVLAERNPSPVSKPEQESELLISRRKKHLHRSHSDLSSCRHSRTSSDFSDLSSRLSRTSTEIERFFNEMGLDRTVLDPVFKFHDSKTNDIDFLDSLSSLGSREANSLCSGLSKNEIDIAPGESETDLMERSLTQTSVVERNARIIKWLYNVKKARSSNQPLKTT</sequence>
<dbReference type="InterPro" id="IPR025740">
    <property type="entry name" value="FAM110"/>
</dbReference>
<dbReference type="InterPro" id="IPR025739">
    <property type="entry name" value="FAM110_N"/>
</dbReference>
<evidence type="ECO:0000256" key="2">
    <source>
        <dbReference type="SAM" id="MobiDB-lite"/>
    </source>
</evidence>
<keyword evidence="6" id="KW-1185">Reference proteome</keyword>
<feature type="domain" description="Centrosome-associated FAM110 C-terminal" evidence="3">
    <location>
        <begin position="298"/>
        <end position="407"/>
    </location>
</feature>
<evidence type="ECO:0000259" key="3">
    <source>
        <dbReference type="Pfam" id="PF14160"/>
    </source>
</evidence>
<reference evidence="5" key="2">
    <citation type="journal article" date="2021" name="Genome Biol. Evol.">
        <title>Developing a high-quality reference genome for a parasitic bivalve with doubly uniparental inheritance (Bivalvia: Unionida).</title>
        <authorList>
            <person name="Smith C.H."/>
        </authorList>
    </citation>
    <scope>NUCLEOTIDE SEQUENCE</scope>
    <source>
        <strain evidence="5">CHS0354</strain>
        <tissue evidence="5">Mantle</tissue>
    </source>
</reference>
<protein>
    <recommendedName>
        <fullName evidence="7">Protein FAM110B</fullName>
    </recommendedName>
</protein>
<evidence type="ECO:0000259" key="4">
    <source>
        <dbReference type="Pfam" id="PF14161"/>
    </source>
</evidence>
<reference evidence="5" key="3">
    <citation type="submission" date="2023-05" db="EMBL/GenBank/DDBJ databases">
        <authorList>
            <person name="Smith C.H."/>
        </authorList>
    </citation>
    <scope>NUCLEOTIDE SEQUENCE</scope>
    <source>
        <strain evidence="5">CHS0354</strain>
        <tissue evidence="5">Mantle</tissue>
    </source>
</reference>